<evidence type="ECO:0000313" key="5">
    <source>
        <dbReference type="Proteomes" id="UP000228380"/>
    </source>
</evidence>
<evidence type="ECO:0000256" key="3">
    <source>
        <dbReference type="SAM" id="MobiDB-lite"/>
    </source>
</evidence>
<dbReference type="GO" id="GO:0045144">
    <property type="term" value="P:meiotic sister chromatid segregation"/>
    <property type="evidence" value="ECO:0007669"/>
    <property type="project" value="InterPro"/>
</dbReference>
<dbReference type="GO" id="GO:0000775">
    <property type="term" value="C:chromosome, centromeric region"/>
    <property type="evidence" value="ECO:0007669"/>
    <property type="project" value="InterPro"/>
</dbReference>
<dbReference type="Pfam" id="PF07557">
    <property type="entry name" value="Shugoshin_C"/>
    <property type="match status" value="1"/>
</dbReference>
<dbReference type="OrthoDB" id="770508at2759"/>
<dbReference type="KEGG" id="pda:120103890"/>
<reference evidence="6" key="1">
    <citation type="submission" date="2025-08" db="UniProtKB">
        <authorList>
            <consortium name="RefSeq"/>
        </authorList>
    </citation>
    <scope>IDENTIFICATION</scope>
    <source>
        <tissue evidence="6">Young leaves</tissue>
    </source>
</reference>
<evidence type="ECO:0000313" key="6">
    <source>
        <dbReference type="RefSeq" id="XP_038977554.1"/>
    </source>
</evidence>
<feature type="domain" description="Shugoshin C-terminal" evidence="4">
    <location>
        <begin position="299"/>
        <end position="323"/>
    </location>
</feature>
<dbReference type="InterPro" id="IPR011515">
    <property type="entry name" value="Shugoshin_C"/>
</dbReference>
<accession>A0A8B9A2D0</accession>
<comment type="similarity">
    <text evidence="1">Belongs to the shugoshin family.</text>
</comment>
<dbReference type="Proteomes" id="UP000228380">
    <property type="component" value="Unplaced"/>
</dbReference>
<sequence>MTSLITRKRLSDITNLTSIRRSPRSKAEDQEMVKAVPTVSAKNYISQLLTVTPHSWKIPLFSKIIEEKNKIIDMNGIELRKLRFMLQKAHQQNAQFAHTNSQMLAEFNLGKDRLKAMQHELGCMTAALRTKTLELEEVKKLYKQHKQPHKNINIVFKENKNKLAEFVPDASHLASYQKACSPNGKRKLRSRSLGTTTLPQQVAAKEKNECRNSRTLRRRSSNLNAEHCEPTEGLFEIEDIKFPIRSLTNDPMHEDNSAQLDPSSAQPKSDAIMNPVKVELQEEKNSSKDHQGSRRSSLGRPMRRAAEKVNSYKEVPLNVKMRRNE</sequence>
<dbReference type="GO" id="GO:0005634">
    <property type="term" value="C:nucleus"/>
    <property type="evidence" value="ECO:0007669"/>
    <property type="project" value="InterPro"/>
</dbReference>
<dbReference type="RefSeq" id="XP_038977554.1">
    <property type="nucleotide sequence ID" value="XM_039121626.1"/>
</dbReference>
<dbReference type="InterPro" id="IPR044693">
    <property type="entry name" value="SGO_plant"/>
</dbReference>
<keyword evidence="2" id="KW-0159">Chromosome partition</keyword>
<evidence type="ECO:0000256" key="1">
    <source>
        <dbReference type="ARBA" id="ARBA00010845"/>
    </source>
</evidence>
<keyword evidence="5" id="KW-1185">Reference proteome</keyword>
<dbReference type="PANTHER" id="PTHR34373:SF9">
    <property type="entry name" value="SHUGOSHIN 2"/>
    <property type="match status" value="1"/>
</dbReference>
<dbReference type="GO" id="GO:0034090">
    <property type="term" value="P:maintenance of meiotic sister chromatid cohesion"/>
    <property type="evidence" value="ECO:0007669"/>
    <property type="project" value="InterPro"/>
</dbReference>
<gene>
    <name evidence="6" type="primary">LOC120103890</name>
</gene>
<feature type="compositionally biased region" description="Basic and acidic residues" evidence="3">
    <location>
        <begin position="279"/>
        <end position="292"/>
    </location>
</feature>
<name>A0A8B9A2D0_PHODC</name>
<protein>
    <submittedName>
        <fullName evidence="6">Shugoshin-1-like</fullName>
    </submittedName>
</protein>
<dbReference type="AlphaFoldDB" id="A0A8B9A2D0"/>
<proteinExistence type="inferred from homology"/>
<feature type="compositionally biased region" description="Polar residues" evidence="3">
    <location>
        <begin position="257"/>
        <end position="267"/>
    </location>
</feature>
<dbReference type="GeneID" id="120103890"/>
<dbReference type="PANTHER" id="PTHR34373">
    <property type="entry name" value="SHUGOSHIN 2"/>
    <property type="match status" value="1"/>
</dbReference>
<feature type="region of interest" description="Disordered" evidence="3">
    <location>
        <begin position="247"/>
        <end position="325"/>
    </location>
</feature>
<evidence type="ECO:0000259" key="4">
    <source>
        <dbReference type="Pfam" id="PF07557"/>
    </source>
</evidence>
<evidence type="ECO:0000256" key="2">
    <source>
        <dbReference type="ARBA" id="ARBA00022829"/>
    </source>
</evidence>
<organism evidence="5 6">
    <name type="scientific">Phoenix dactylifera</name>
    <name type="common">Date palm</name>
    <dbReference type="NCBI Taxonomy" id="42345"/>
    <lineage>
        <taxon>Eukaryota</taxon>
        <taxon>Viridiplantae</taxon>
        <taxon>Streptophyta</taxon>
        <taxon>Embryophyta</taxon>
        <taxon>Tracheophyta</taxon>
        <taxon>Spermatophyta</taxon>
        <taxon>Magnoliopsida</taxon>
        <taxon>Liliopsida</taxon>
        <taxon>Arecaceae</taxon>
        <taxon>Coryphoideae</taxon>
        <taxon>Phoeniceae</taxon>
        <taxon>Phoenix</taxon>
    </lineage>
</organism>